<evidence type="ECO:0000313" key="3">
    <source>
        <dbReference type="Proteomes" id="UP001165080"/>
    </source>
</evidence>
<evidence type="ECO:0000256" key="1">
    <source>
        <dbReference type="SAM" id="Coils"/>
    </source>
</evidence>
<feature type="coiled-coil region" evidence="1">
    <location>
        <begin position="103"/>
        <end position="151"/>
    </location>
</feature>
<accession>A0A9W6BF14</accession>
<gene>
    <name evidence="2" type="primary">PLEST000189</name>
    <name evidence="2" type="ORF">PLESTB_000367300</name>
</gene>
<comment type="caution">
    <text evidence="2">The sequence shown here is derived from an EMBL/GenBank/DDBJ whole genome shotgun (WGS) entry which is preliminary data.</text>
</comment>
<protein>
    <submittedName>
        <fullName evidence="2">Uncharacterized protein</fullName>
    </submittedName>
</protein>
<keyword evidence="3" id="KW-1185">Reference proteome</keyword>
<keyword evidence="1" id="KW-0175">Coiled coil</keyword>
<dbReference type="Proteomes" id="UP001165080">
    <property type="component" value="Unassembled WGS sequence"/>
</dbReference>
<dbReference type="EMBL" id="BRXU01000003">
    <property type="protein sequence ID" value="GLC50331.1"/>
    <property type="molecule type" value="Genomic_DNA"/>
</dbReference>
<reference evidence="2 3" key="1">
    <citation type="journal article" date="2023" name="Commun. Biol.">
        <title>Reorganization of the ancestral sex-determining regions during the evolution of trioecy in Pleodorina starrii.</title>
        <authorList>
            <person name="Takahashi K."/>
            <person name="Suzuki S."/>
            <person name="Kawai-Toyooka H."/>
            <person name="Yamamoto K."/>
            <person name="Hamaji T."/>
            <person name="Ootsuki R."/>
            <person name="Yamaguchi H."/>
            <person name="Kawachi M."/>
            <person name="Higashiyama T."/>
            <person name="Nozaki H."/>
        </authorList>
    </citation>
    <scope>NUCLEOTIDE SEQUENCE [LARGE SCALE GENOMIC DNA]</scope>
    <source>
        <strain evidence="2 3">NIES-4479</strain>
    </source>
</reference>
<name>A0A9W6BF14_9CHLO</name>
<dbReference type="AlphaFoldDB" id="A0A9W6BF14"/>
<organism evidence="2 3">
    <name type="scientific">Pleodorina starrii</name>
    <dbReference type="NCBI Taxonomy" id="330485"/>
    <lineage>
        <taxon>Eukaryota</taxon>
        <taxon>Viridiplantae</taxon>
        <taxon>Chlorophyta</taxon>
        <taxon>core chlorophytes</taxon>
        <taxon>Chlorophyceae</taxon>
        <taxon>CS clade</taxon>
        <taxon>Chlamydomonadales</taxon>
        <taxon>Volvocaceae</taxon>
        <taxon>Pleodorina</taxon>
    </lineage>
</organism>
<sequence>MTRMLSREQQKLREQVEKLTAAAAVVDQNWADKLAKSELATAQRIEQLQAEIADLKHKQEDEVQRLKDEHKDNLQDIDEWCRGEIEAVQHNSRVQIAQAHTAVEQWQQKYDEMSGARRKLLDDNKELQRELEELRAVAQAREGELQQANAALLRLHQQRADEQEGHEAEEQALKQHCAELLESKRAQHAEQLAHIEGRLQAVVAKKDATIAALRAELQSTYSTLLPLKAI</sequence>
<proteinExistence type="predicted"/>
<feature type="coiled-coil region" evidence="1">
    <location>
        <begin position="2"/>
        <end position="76"/>
    </location>
</feature>
<evidence type="ECO:0000313" key="2">
    <source>
        <dbReference type="EMBL" id="GLC50331.1"/>
    </source>
</evidence>